<dbReference type="InterPro" id="IPR037914">
    <property type="entry name" value="SpoVT-AbrB_sf"/>
</dbReference>
<evidence type="ECO:0000256" key="1">
    <source>
        <dbReference type="SAM" id="MobiDB-lite"/>
    </source>
</evidence>
<keyword evidence="4" id="KW-1185">Reference proteome</keyword>
<evidence type="ECO:0000313" key="3">
    <source>
        <dbReference type="EMBL" id="AHF98345.1"/>
    </source>
</evidence>
<dbReference type="SUPFAM" id="SSF89447">
    <property type="entry name" value="AbrB/MazE/MraZ-like"/>
    <property type="match status" value="1"/>
</dbReference>
<feature type="region of interest" description="Disordered" evidence="1">
    <location>
        <begin position="55"/>
        <end position="80"/>
    </location>
</feature>
<sequence>MSHESTVTSKGQVTIPKAIRERMGLEAGETVLFRLDDDGGVRMVRVPSDPQARLEAARNRGSTADIDATAALERERQRWS</sequence>
<dbReference type="AlphaFoldDB" id="W0JI11"/>
<evidence type="ECO:0000313" key="4">
    <source>
        <dbReference type="Proteomes" id="UP000019024"/>
    </source>
</evidence>
<dbReference type="GO" id="GO:0003677">
    <property type="term" value="F:DNA binding"/>
    <property type="evidence" value="ECO:0007669"/>
    <property type="project" value="InterPro"/>
</dbReference>
<proteinExistence type="predicted"/>
<dbReference type="InterPro" id="IPR007159">
    <property type="entry name" value="SpoVT-AbrB_dom"/>
</dbReference>
<dbReference type="HOGENOM" id="CLU_158484_2_1_2"/>
<dbReference type="Proteomes" id="UP000019024">
    <property type="component" value="Chromosome"/>
</dbReference>
<dbReference type="Gene3D" id="2.10.260.10">
    <property type="match status" value="1"/>
</dbReference>
<protein>
    <submittedName>
        <fullName evidence="3">AbrB family transcriptional regulator</fullName>
    </submittedName>
</protein>
<dbReference type="Pfam" id="PF04014">
    <property type="entry name" value="MazE_antitoxin"/>
    <property type="match status" value="1"/>
</dbReference>
<dbReference type="GeneID" id="25143883"/>
<dbReference type="PROSITE" id="PS51740">
    <property type="entry name" value="SPOVT_ABRB"/>
    <property type="match status" value="1"/>
</dbReference>
<dbReference type="KEGG" id="hlr:HALLA_05085"/>
<dbReference type="eggNOG" id="arCOG00818">
    <property type="taxonomic scope" value="Archaea"/>
</dbReference>
<gene>
    <name evidence="3" type="ORF">HALLA_05085</name>
</gene>
<feature type="domain" description="SpoVT-AbrB" evidence="2">
    <location>
        <begin position="2"/>
        <end position="49"/>
    </location>
</feature>
<dbReference type="STRING" id="797299.HALLA_05085"/>
<dbReference type="NCBIfam" id="TIGR01439">
    <property type="entry name" value="lp_hng_hel_AbrB"/>
    <property type="match status" value="1"/>
</dbReference>
<accession>W0JI11</accession>
<dbReference type="RefSeq" id="WP_049951532.1">
    <property type="nucleotide sequence ID" value="NZ_CP007055.1"/>
</dbReference>
<name>W0JI11_9EURY</name>
<organism evidence="3 4">
    <name type="scientific">Halostagnicola larsenii XH-48</name>
    <dbReference type="NCBI Taxonomy" id="797299"/>
    <lineage>
        <taxon>Archaea</taxon>
        <taxon>Methanobacteriati</taxon>
        <taxon>Methanobacteriota</taxon>
        <taxon>Stenosarchaea group</taxon>
        <taxon>Halobacteria</taxon>
        <taxon>Halobacteriales</taxon>
        <taxon>Natrialbaceae</taxon>
        <taxon>Halostagnicola</taxon>
    </lineage>
</organism>
<dbReference type="SMART" id="SM00966">
    <property type="entry name" value="SpoVT_AbrB"/>
    <property type="match status" value="1"/>
</dbReference>
<evidence type="ECO:0000259" key="2">
    <source>
        <dbReference type="PROSITE" id="PS51740"/>
    </source>
</evidence>
<dbReference type="EMBL" id="CP007055">
    <property type="protein sequence ID" value="AHF98345.1"/>
    <property type="molecule type" value="Genomic_DNA"/>
</dbReference>
<reference evidence="3 4" key="1">
    <citation type="submission" date="2014-01" db="EMBL/GenBank/DDBJ databases">
        <authorList>
            <consortium name="DOE Joint Genome Institute"/>
            <person name="Anderson I."/>
            <person name="Huntemann M."/>
            <person name="Han J."/>
            <person name="Chen A."/>
            <person name="Kyrpides N."/>
            <person name="Mavromatis K."/>
            <person name="Markowitz V."/>
            <person name="Palaniappan K."/>
            <person name="Ivanova N."/>
            <person name="Schaumberg A."/>
            <person name="Pati A."/>
            <person name="Liolios K."/>
            <person name="Nordberg H.P."/>
            <person name="Cantor M.N."/>
            <person name="Hua S.X."/>
            <person name="Woyke T."/>
        </authorList>
    </citation>
    <scope>NUCLEOTIDE SEQUENCE [LARGE SCALE GENOMIC DNA]</scope>
    <source>
        <strain evidence="3 4">XH-48</strain>
    </source>
</reference>